<dbReference type="EMBL" id="JELW01000016">
    <property type="protein sequence ID" value="EXU99881.1"/>
    <property type="molecule type" value="Genomic_DNA"/>
</dbReference>
<evidence type="ECO:0000256" key="1">
    <source>
        <dbReference type="SAM" id="MobiDB-lite"/>
    </source>
</evidence>
<dbReference type="AlphaFoldDB" id="A0A014QYP3"/>
<dbReference type="Proteomes" id="UP000030151">
    <property type="component" value="Unassembled WGS sequence"/>
</dbReference>
<evidence type="ECO:0000313" key="4">
    <source>
        <dbReference type="Proteomes" id="UP000030151"/>
    </source>
</evidence>
<feature type="domain" description="Myb-like DNA-binding" evidence="2">
    <location>
        <begin position="14"/>
        <end position="60"/>
    </location>
</feature>
<dbReference type="HOGENOM" id="CLU_142375_0_0_1"/>
<dbReference type="Pfam" id="PF22980">
    <property type="entry name" value="Myb_DNA-bind_8"/>
    <property type="match status" value="1"/>
</dbReference>
<organism evidence="3 4">
    <name type="scientific">Metarhizium robertsii</name>
    <dbReference type="NCBI Taxonomy" id="568076"/>
    <lineage>
        <taxon>Eukaryota</taxon>
        <taxon>Fungi</taxon>
        <taxon>Dikarya</taxon>
        <taxon>Ascomycota</taxon>
        <taxon>Pezizomycotina</taxon>
        <taxon>Sordariomycetes</taxon>
        <taxon>Hypocreomycetidae</taxon>
        <taxon>Hypocreales</taxon>
        <taxon>Clavicipitaceae</taxon>
        <taxon>Metarhizium</taxon>
    </lineage>
</organism>
<protein>
    <recommendedName>
        <fullName evidence="2">Myb-like DNA-binding domain-containing protein</fullName>
    </recommendedName>
</protein>
<proteinExistence type="predicted"/>
<evidence type="ECO:0000313" key="3">
    <source>
        <dbReference type="EMBL" id="EXU99881.1"/>
    </source>
</evidence>
<name>A0A014QYP3_9HYPO</name>
<gene>
    <name evidence="3" type="ORF">X797_007010</name>
</gene>
<accession>A0A014QYP3</accession>
<comment type="caution">
    <text evidence="3">The sequence shown here is derived from an EMBL/GenBank/DDBJ whole genome shotgun (WGS) entry which is preliminary data.</text>
</comment>
<dbReference type="InterPro" id="IPR054505">
    <property type="entry name" value="Myb_DNA-bind_8"/>
</dbReference>
<evidence type="ECO:0000259" key="2">
    <source>
        <dbReference type="Pfam" id="PF22980"/>
    </source>
</evidence>
<dbReference type="OrthoDB" id="5403747at2759"/>
<feature type="compositionally biased region" description="Polar residues" evidence="1">
    <location>
        <begin position="62"/>
        <end position="72"/>
    </location>
</feature>
<sequence>MPETPKKKEPTASEAMFFFAIVKHTRNKADIDWSAVAAEQGFKNAEVAKVRFGQVKRKLGITTNTDTPTASRTPVKKGTFAADTPTRVTKSSGRAGSKGRARGKDVKVEGEDDDDETVVGMKNEHLDAELEADVGSFLTEEASFMDEEEPTDPF</sequence>
<feature type="region of interest" description="Disordered" evidence="1">
    <location>
        <begin position="62"/>
        <end position="119"/>
    </location>
</feature>
<reference evidence="3 4" key="1">
    <citation type="submission" date="2014-02" db="EMBL/GenBank/DDBJ databases">
        <title>The genome sequence of the entomopathogenic fungus Metarhizium robertsii ARSEF 2575.</title>
        <authorList>
            <person name="Giuliano Garisto Donzelli B."/>
            <person name="Roe B.A."/>
            <person name="Macmil S.L."/>
            <person name="Krasnoff S.B."/>
            <person name="Gibson D.M."/>
        </authorList>
    </citation>
    <scope>NUCLEOTIDE SEQUENCE [LARGE SCALE GENOMIC DNA]</scope>
    <source>
        <strain evidence="3 4">ARSEF 2575</strain>
    </source>
</reference>
<dbReference type="eggNOG" id="ENOG502RJRP">
    <property type="taxonomic scope" value="Eukaryota"/>
</dbReference>